<dbReference type="EMBL" id="CP139487">
    <property type="protein sequence ID" value="WPU64629.1"/>
    <property type="molecule type" value="Genomic_DNA"/>
</dbReference>
<name>A0AAX4HNU6_9BACT</name>
<keyword evidence="3" id="KW-1185">Reference proteome</keyword>
<dbReference type="RefSeq" id="WP_321393767.1">
    <property type="nucleotide sequence ID" value="NZ_CP139487.1"/>
</dbReference>
<sequence length="96" mass="10962">MEKEKSKILVRDVQTQQVLFECAITESEKAYQFAAEMEEMGLDIEVVVPTLGETLSNSLGLSREDLEKYKESLEEEMDSHEGSCCFTEPEDDKIIH</sequence>
<evidence type="ECO:0000313" key="2">
    <source>
        <dbReference type="EMBL" id="WPU64629.1"/>
    </source>
</evidence>
<organism evidence="2 3">
    <name type="scientific">Peredibacter starrii</name>
    <dbReference type="NCBI Taxonomy" id="28202"/>
    <lineage>
        <taxon>Bacteria</taxon>
        <taxon>Pseudomonadati</taxon>
        <taxon>Bdellovibrionota</taxon>
        <taxon>Bacteriovoracia</taxon>
        <taxon>Bacteriovoracales</taxon>
        <taxon>Bacteriovoracaceae</taxon>
        <taxon>Peredibacter</taxon>
    </lineage>
</organism>
<reference evidence="2 3" key="1">
    <citation type="submission" date="2023-11" db="EMBL/GenBank/DDBJ databases">
        <title>Peredibacter starrii A3.12.</title>
        <authorList>
            <person name="Mitchell R.J."/>
        </authorList>
    </citation>
    <scope>NUCLEOTIDE SEQUENCE [LARGE SCALE GENOMIC DNA]</scope>
    <source>
        <strain evidence="2 3">A3.12</strain>
    </source>
</reference>
<dbReference type="Proteomes" id="UP001324634">
    <property type="component" value="Chromosome"/>
</dbReference>
<proteinExistence type="predicted"/>
<accession>A0AAX4HNU6</accession>
<protein>
    <submittedName>
        <fullName evidence="2">Uncharacterized protein</fullName>
    </submittedName>
</protein>
<feature type="region of interest" description="Disordered" evidence="1">
    <location>
        <begin position="73"/>
        <end position="96"/>
    </location>
</feature>
<evidence type="ECO:0000256" key="1">
    <source>
        <dbReference type="SAM" id="MobiDB-lite"/>
    </source>
</evidence>
<dbReference type="KEGG" id="psti:SOO65_18200"/>
<dbReference type="AlphaFoldDB" id="A0AAX4HNU6"/>
<evidence type="ECO:0000313" key="3">
    <source>
        <dbReference type="Proteomes" id="UP001324634"/>
    </source>
</evidence>
<gene>
    <name evidence="2" type="ORF">SOO65_18200</name>
</gene>